<dbReference type="PROSITE" id="PS50111">
    <property type="entry name" value="CHEMOTAXIS_TRANSDUC_2"/>
    <property type="match status" value="1"/>
</dbReference>
<dbReference type="OrthoDB" id="9765776at2"/>
<dbReference type="SUPFAM" id="SSF58104">
    <property type="entry name" value="Methyl-accepting chemotaxis protein (MCP) signaling domain"/>
    <property type="match status" value="1"/>
</dbReference>
<organism evidence="7 8">
    <name type="scientific">Zavarzinia compransoris</name>
    <dbReference type="NCBI Taxonomy" id="1264899"/>
    <lineage>
        <taxon>Bacteria</taxon>
        <taxon>Pseudomonadati</taxon>
        <taxon>Pseudomonadota</taxon>
        <taxon>Alphaproteobacteria</taxon>
        <taxon>Rhodospirillales</taxon>
        <taxon>Zavarziniaceae</taxon>
        <taxon>Zavarzinia</taxon>
    </lineage>
</organism>
<evidence type="ECO:0000259" key="4">
    <source>
        <dbReference type="PROSITE" id="PS50111"/>
    </source>
</evidence>
<dbReference type="Pfam" id="PF00015">
    <property type="entry name" value="MCPsignal"/>
    <property type="match status" value="1"/>
</dbReference>
<feature type="domain" description="Methyl-accepting transducer" evidence="4">
    <location>
        <begin position="278"/>
        <end position="507"/>
    </location>
</feature>
<dbReference type="RefSeq" id="WP_109920808.1">
    <property type="nucleotide sequence ID" value="NZ_QGLF01000002.1"/>
</dbReference>
<dbReference type="SMART" id="SM00283">
    <property type="entry name" value="MA"/>
    <property type="match status" value="1"/>
</dbReference>
<feature type="domain" description="PAC" evidence="6">
    <location>
        <begin position="225"/>
        <end position="277"/>
    </location>
</feature>
<dbReference type="EMBL" id="QGLF01000002">
    <property type="protein sequence ID" value="PWR22163.1"/>
    <property type="molecule type" value="Genomic_DNA"/>
</dbReference>
<dbReference type="PANTHER" id="PTHR32089:SF112">
    <property type="entry name" value="LYSOZYME-LIKE PROTEIN-RELATED"/>
    <property type="match status" value="1"/>
</dbReference>
<dbReference type="GO" id="GO:0016020">
    <property type="term" value="C:membrane"/>
    <property type="evidence" value="ECO:0007669"/>
    <property type="project" value="InterPro"/>
</dbReference>
<sequence length="542" mass="57713">MFGIRAKEKPPAILPAREPAPPPPAAEAPRESAIEAALNRSLAVIEFALDGTILKANENFLAVMGYRLDEVQGRHHSLFVEPADRDAPAYLAFWAKLRRGEYDSGQYRRLAKGGREIWIQATYNPILDARGQPERVIKFAADITAEKQRAANADGQLAAIGKSQAVIEFTLDGEILTANENFLNAVGYRLAEIQGRHHSMFVAPEDVHGTAYRAFWEKLRRGEYDTGRYRRIGKGGREIWIQASYNPILDPNGRPWKVVKFATDITDQIALALKMREAAEAVARSAADMRQTSEAIAATAEETTRQAEAVTAAAGEASGNVQTVAAAGEEMSSSIHEIARQVVESAAISNRAVAEADVTTAAMNDLKQMALKIGDVVKLISDIASQTNLLALNATIEAARSGEAGKGFAVVASEVKVLANQTAKATEDIAAQIAAMQQAANTSMTAITGITQTITKTSEITNLISAAVEEQSATTQEIARSAAKAAAGTQEVAQNIDGVNGAARHTGDASAHMVGAANALAGQAEGMKADLVSYLRRLGVTV</sequence>
<feature type="compositionally biased region" description="Basic and acidic residues" evidence="3">
    <location>
        <begin position="1"/>
        <end position="10"/>
    </location>
</feature>
<comment type="caution">
    <text evidence="7">The sequence shown here is derived from an EMBL/GenBank/DDBJ whole genome shotgun (WGS) entry which is preliminary data.</text>
</comment>
<gene>
    <name evidence="7" type="ORF">DKG75_09340</name>
</gene>
<dbReference type="Gene3D" id="3.30.450.20">
    <property type="entry name" value="PAS domain"/>
    <property type="match status" value="2"/>
</dbReference>
<evidence type="ECO:0000256" key="2">
    <source>
        <dbReference type="PROSITE-ProRule" id="PRU00284"/>
    </source>
</evidence>
<dbReference type="Gene3D" id="1.10.287.950">
    <property type="entry name" value="Methyl-accepting chemotaxis protein"/>
    <property type="match status" value="1"/>
</dbReference>
<keyword evidence="1 2" id="KW-0807">Transducer</keyword>
<dbReference type="InterPro" id="IPR004089">
    <property type="entry name" value="MCPsignal_dom"/>
</dbReference>
<dbReference type="AlphaFoldDB" id="A0A317EA23"/>
<dbReference type="PANTHER" id="PTHR32089">
    <property type="entry name" value="METHYL-ACCEPTING CHEMOTAXIS PROTEIN MCPB"/>
    <property type="match status" value="1"/>
</dbReference>
<feature type="region of interest" description="Disordered" evidence="3">
    <location>
        <begin position="1"/>
        <end position="30"/>
    </location>
</feature>
<dbReference type="Pfam" id="PF08447">
    <property type="entry name" value="PAS_3"/>
    <property type="match status" value="2"/>
</dbReference>
<dbReference type="InterPro" id="IPR001610">
    <property type="entry name" value="PAC"/>
</dbReference>
<evidence type="ECO:0000313" key="7">
    <source>
        <dbReference type="EMBL" id="PWR22163.1"/>
    </source>
</evidence>
<evidence type="ECO:0000259" key="6">
    <source>
        <dbReference type="PROSITE" id="PS50113"/>
    </source>
</evidence>
<feature type="domain" description="PAS" evidence="5">
    <location>
        <begin position="166"/>
        <end position="206"/>
    </location>
</feature>
<evidence type="ECO:0000256" key="3">
    <source>
        <dbReference type="SAM" id="MobiDB-lite"/>
    </source>
</evidence>
<keyword evidence="8" id="KW-1185">Reference proteome</keyword>
<dbReference type="PROSITE" id="PS50113">
    <property type="entry name" value="PAC"/>
    <property type="match status" value="2"/>
</dbReference>
<dbReference type="CDD" id="cd00130">
    <property type="entry name" value="PAS"/>
    <property type="match status" value="2"/>
</dbReference>
<dbReference type="SMART" id="SM00086">
    <property type="entry name" value="PAC"/>
    <property type="match status" value="2"/>
</dbReference>
<evidence type="ECO:0000259" key="5">
    <source>
        <dbReference type="PROSITE" id="PS50112"/>
    </source>
</evidence>
<reference evidence="8" key="1">
    <citation type="submission" date="2018-05" db="EMBL/GenBank/DDBJ databases">
        <title>Zavarzinia sp. HR-AS.</title>
        <authorList>
            <person name="Lee Y."/>
            <person name="Jeon C.O."/>
        </authorList>
    </citation>
    <scope>NUCLEOTIDE SEQUENCE [LARGE SCALE GENOMIC DNA]</scope>
    <source>
        <strain evidence="8">DSM 1231</strain>
    </source>
</reference>
<accession>A0A317EA23</accession>
<protein>
    <submittedName>
        <fullName evidence="7">Chemotaxis protein</fullName>
    </submittedName>
</protein>
<feature type="domain" description="PAS" evidence="5">
    <location>
        <begin position="30"/>
        <end position="86"/>
    </location>
</feature>
<dbReference type="Proteomes" id="UP000246077">
    <property type="component" value="Unassembled WGS sequence"/>
</dbReference>
<dbReference type="GO" id="GO:0007165">
    <property type="term" value="P:signal transduction"/>
    <property type="evidence" value="ECO:0007669"/>
    <property type="project" value="UniProtKB-KW"/>
</dbReference>
<dbReference type="NCBIfam" id="TIGR00229">
    <property type="entry name" value="sensory_box"/>
    <property type="match status" value="2"/>
</dbReference>
<feature type="domain" description="PAC" evidence="6">
    <location>
        <begin position="103"/>
        <end position="155"/>
    </location>
</feature>
<dbReference type="InterPro" id="IPR035965">
    <property type="entry name" value="PAS-like_dom_sf"/>
</dbReference>
<evidence type="ECO:0000313" key="8">
    <source>
        <dbReference type="Proteomes" id="UP000246077"/>
    </source>
</evidence>
<dbReference type="InterPro" id="IPR000014">
    <property type="entry name" value="PAS"/>
</dbReference>
<dbReference type="InterPro" id="IPR013655">
    <property type="entry name" value="PAS_fold_3"/>
</dbReference>
<dbReference type="SMART" id="SM00091">
    <property type="entry name" value="PAS"/>
    <property type="match status" value="2"/>
</dbReference>
<evidence type="ECO:0000256" key="1">
    <source>
        <dbReference type="ARBA" id="ARBA00023224"/>
    </source>
</evidence>
<dbReference type="PROSITE" id="PS50112">
    <property type="entry name" value="PAS"/>
    <property type="match status" value="2"/>
</dbReference>
<name>A0A317EA23_9PROT</name>
<proteinExistence type="predicted"/>
<dbReference type="InterPro" id="IPR000700">
    <property type="entry name" value="PAS-assoc_C"/>
</dbReference>
<dbReference type="SUPFAM" id="SSF55785">
    <property type="entry name" value="PYP-like sensor domain (PAS domain)"/>
    <property type="match status" value="2"/>
</dbReference>